<proteinExistence type="predicted"/>
<comment type="caution">
    <text evidence="1">The sequence shown here is derived from an EMBL/GenBank/DDBJ whole genome shotgun (WGS) entry which is preliminary data.</text>
</comment>
<evidence type="ECO:0000313" key="2">
    <source>
        <dbReference type="Proteomes" id="UP000789525"/>
    </source>
</evidence>
<reference evidence="1" key="1">
    <citation type="submission" date="2021-06" db="EMBL/GenBank/DDBJ databases">
        <authorList>
            <person name="Kallberg Y."/>
            <person name="Tangrot J."/>
            <person name="Rosling A."/>
        </authorList>
    </citation>
    <scope>NUCLEOTIDE SEQUENCE</scope>
    <source>
        <strain evidence="1">CL356</strain>
    </source>
</reference>
<accession>A0ACA9JVU2</accession>
<name>A0ACA9JVU2_9GLOM</name>
<protein>
    <submittedName>
        <fullName evidence="1">12765_t:CDS:1</fullName>
    </submittedName>
</protein>
<sequence length="62" mass="7335">MRLTLLIGKNYRTYKRYLNNNKPDTVMEEKLVRMIGAINNNGERIDNPPINRHNISNTHIQQ</sequence>
<organism evidence="1 2">
    <name type="scientific">Acaulospora colombiana</name>
    <dbReference type="NCBI Taxonomy" id="27376"/>
    <lineage>
        <taxon>Eukaryota</taxon>
        <taxon>Fungi</taxon>
        <taxon>Fungi incertae sedis</taxon>
        <taxon>Mucoromycota</taxon>
        <taxon>Glomeromycotina</taxon>
        <taxon>Glomeromycetes</taxon>
        <taxon>Diversisporales</taxon>
        <taxon>Acaulosporaceae</taxon>
        <taxon>Acaulospora</taxon>
    </lineage>
</organism>
<keyword evidence="2" id="KW-1185">Reference proteome</keyword>
<gene>
    <name evidence="1" type="ORF">ACOLOM_LOCUS105</name>
</gene>
<dbReference type="Proteomes" id="UP000789525">
    <property type="component" value="Unassembled WGS sequence"/>
</dbReference>
<evidence type="ECO:0000313" key="1">
    <source>
        <dbReference type="EMBL" id="CAG8438979.1"/>
    </source>
</evidence>
<dbReference type="EMBL" id="CAJVPT010000110">
    <property type="protein sequence ID" value="CAG8438979.1"/>
    <property type="molecule type" value="Genomic_DNA"/>
</dbReference>